<protein>
    <submittedName>
        <fullName evidence="1">Uncharacterized protein</fullName>
    </submittedName>
</protein>
<gene>
    <name evidence="1" type="ORF">K239x_26210</name>
</gene>
<dbReference type="Proteomes" id="UP000319817">
    <property type="component" value="Chromosome"/>
</dbReference>
<proteinExistence type="predicted"/>
<reference evidence="1 2" key="1">
    <citation type="submission" date="2019-02" db="EMBL/GenBank/DDBJ databases">
        <title>Deep-cultivation of Planctomycetes and their phenomic and genomic characterization uncovers novel biology.</title>
        <authorList>
            <person name="Wiegand S."/>
            <person name="Jogler M."/>
            <person name="Boedeker C."/>
            <person name="Pinto D."/>
            <person name="Vollmers J."/>
            <person name="Rivas-Marin E."/>
            <person name="Kohn T."/>
            <person name="Peeters S.H."/>
            <person name="Heuer A."/>
            <person name="Rast P."/>
            <person name="Oberbeckmann S."/>
            <person name="Bunk B."/>
            <person name="Jeske O."/>
            <person name="Meyerdierks A."/>
            <person name="Storesund J.E."/>
            <person name="Kallscheuer N."/>
            <person name="Luecker S."/>
            <person name="Lage O.M."/>
            <person name="Pohl T."/>
            <person name="Merkel B.J."/>
            <person name="Hornburger P."/>
            <person name="Mueller R.-W."/>
            <person name="Bruemmer F."/>
            <person name="Labrenz M."/>
            <person name="Spormann A.M."/>
            <person name="Op den Camp H."/>
            <person name="Overmann J."/>
            <person name="Amann R."/>
            <person name="Jetten M.S.M."/>
            <person name="Mascher T."/>
            <person name="Medema M.H."/>
            <person name="Devos D.P."/>
            <person name="Kaster A.-K."/>
            <person name="Ovreas L."/>
            <person name="Rohde M."/>
            <person name="Galperin M.Y."/>
            <person name="Jogler C."/>
        </authorList>
    </citation>
    <scope>NUCLEOTIDE SEQUENCE [LARGE SCALE GENOMIC DNA]</scope>
    <source>
        <strain evidence="1 2">K23_9</strain>
    </source>
</reference>
<accession>A0A517NU63</accession>
<keyword evidence="2" id="KW-1185">Reference proteome</keyword>
<sequence length="58" mass="6405">MALNLAGDLVEGVFGSRGMFYLLMCLVFEIGAAETHRSASGDFFTSRMMVRLRSDDLV</sequence>
<dbReference type="EMBL" id="CP036526">
    <property type="protein sequence ID" value="QDT10664.1"/>
    <property type="molecule type" value="Genomic_DNA"/>
</dbReference>
<name>A0A517NU63_9BACT</name>
<evidence type="ECO:0000313" key="2">
    <source>
        <dbReference type="Proteomes" id="UP000319817"/>
    </source>
</evidence>
<dbReference type="AlphaFoldDB" id="A0A517NU63"/>
<organism evidence="1 2">
    <name type="scientific">Stieleria marina</name>
    <dbReference type="NCBI Taxonomy" id="1930275"/>
    <lineage>
        <taxon>Bacteria</taxon>
        <taxon>Pseudomonadati</taxon>
        <taxon>Planctomycetota</taxon>
        <taxon>Planctomycetia</taxon>
        <taxon>Pirellulales</taxon>
        <taxon>Pirellulaceae</taxon>
        <taxon>Stieleria</taxon>
    </lineage>
</organism>
<evidence type="ECO:0000313" key="1">
    <source>
        <dbReference type="EMBL" id="QDT10664.1"/>
    </source>
</evidence>